<dbReference type="RefSeq" id="WP_104429947.1">
    <property type="nucleotide sequence ID" value="NZ_PTIZ01000010.1"/>
</dbReference>
<dbReference type="EMBL" id="PTIZ01000010">
    <property type="protein sequence ID" value="PPK74323.1"/>
    <property type="molecule type" value="Genomic_DNA"/>
</dbReference>
<accession>A0A2S6HAA5</accession>
<dbReference type="Proteomes" id="UP000240010">
    <property type="component" value="Unassembled WGS sequence"/>
</dbReference>
<keyword evidence="1" id="KW-0472">Membrane</keyword>
<name>A0A2S6HAA5_9GAMM</name>
<evidence type="ECO:0000313" key="2">
    <source>
        <dbReference type="EMBL" id="PPK74323.1"/>
    </source>
</evidence>
<protein>
    <submittedName>
        <fullName evidence="2">Uncharacterized protein DUF2802</fullName>
    </submittedName>
</protein>
<feature type="transmembrane region" description="Helical" evidence="1">
    <location>
        <begin position="6"/>
        <end position="27"/>
    </location>
</feature>
<gene>
    <name evidence="2" type="ORF">B0F87_110120</name>
</gene>
<reference evidence="2 3" key="1">
    <citation type="submission" date="2018-02" db="EMBL/GenBank/DDBJ databases">
        <title>Subsurface microbial communities from deep shales in Ohio and West Virginia, USA.</title>
        <authorList>
            <person name="Wrighton K."/>
        </authorList>
    </citation>
    <scope>NUCLEOTIDE SEQUENCE [LARGE SCALE GENOMIC DNA]</scope>
    <source>
        <strain evidence="2 3">OWC-DMM</strain>
    </source>
</reference>
<comment type="caution">
    <text evidence="2">The sequence shown here is derived from an EMBL/GenBank/DDBJ whole genome shotgun (WGS) entry which is preliminary data.</text>
</comment>
<dbReference type="Pfam" id="PF10975">
    <property type="entry name" value="DUF2802"/>
    <property type="match status" value="1"/>
</dbReference>
<organism evidence="2 3">
    <name type="scientific">Methylobacter tundripaludum</name>
    <dbReference type="NCBI Taxonomy" id="173365"/>
    <lineage>
        <taxon>Bacteria</taxon>
        <taxon>Pseudomonadati</taxon>
        <taxon>Pseudomonadota</taxon>
        <taxon>Gammaproteobacteria</taxon>
        <taxon>Methylococcales</taxon>
        <taxon>Methylococcaceae</taxon>
        <taxon>Methylobacter</taxon>
    </lineage>
</organism>
<evidence type="ECO:0000256" key="1">
    <source>
        <dbReference type="SAM" id="Phobius"/>
    </source>
</evidence>
<keyword evidence="1" id="KW-0812">Transmembrane</keyword>
<keyword evidence="1" id="KW-1133">Transmembrane helix</keyword>
<dbReference type="AlphaFoldDB" id="A0A2S6HAA5"/>
<evidence type="ECO:0000313" key="3">
    <source>
        <dbReference type="Proteomes" id="UP000240010"/>
    </source>
</evidence>
<dbReference type="InterPro" id="IPR021244">
    <property type="entry name" value="DUF2802"/>
</dbReference>
<sequence length="139" mass="15083">MNNPVMVALIIEGIAIVVMLVVLFWLVRTQLRLKHDYQVLNDIVHGNSNDIAGLCSAALTVDSRIATVDSRIAVTDGQIDDLAAKIAEVEQNDQSSHPYSGDIRKVRSGASVNELMQNSGLSHDEAALLIRLHGSKTQP</sequence>
<proteinExistence type="predicted"/>